<keyword evidence="2 5" id="KW-0560">Oxidoreductase</keyword>
<reference evidence="5 7" key="3">
    <citation type="submission" date="2018-06" db="EMBL/GenBank/DDBJ databases">
        <authorList>
            <consortium name="Pathogen Informatics"/>
            <person name="Doyle S."/>
        </authorList>
    </citation>
    <scope>NUCLEOTIDE SEQUENCE [LARGE SCALE GENOMIC DNA]</scope>
    <source>
        <strain evidence="5 7">NCTC11327</strain>
    </source>
</reference>
<feature type="domain" description="Enoyl reductase (ER)" evidence="3">
    <location>
        <begin position="10"/>
        <end position="321"/>
    </location>
</feature>
<dbReference type="SUPFAM" id="SSF50129">
    <property type="entry name" value="GroES-like"/>
    <property type="match status" value="1"/>
</dbReference>
<dbReference type="Proteomes" id="UP000254626">
    <property type="component" value="Unassembled WGS sequence"/>
</dbReference>
<dbReference type="EMBL" id="CP014034">
    <property type="protein sequence ID" value="AMF93020.1"/>
    <property type="molecule type" value="Genomic_DNA"/>
</dbReference>
<dbReference type="KEGG" id="vfl:AL536_06060"/>
<gene>
    <name evidence="5" type="primary">qorA_2</name>
    <name evidence="4" type="ORF">AL536_06060</name>
    <name evidence="5" type="ORF">NCTC11327_03238</name>
</gene>
<evidence type="ECO:0000259" key="3">
    <source>
        <dbReference type="SMART" id="SM00829"/>
    </source>
</evidence>
<evidence type="ECO:0000256" key="2">
    <source>
        <dbReference type="ARBA" id="ARBA00023002"/>
    </source>
</evidence>
<dbReference type="InterPro" id="IPR020843">
    <property type="entry name" value="ER"/>
</dbReference>
<evidence type="ECO:0000313" key="4">
    <source>
        <dbReference type="EMBL" id="AMF93020.1"/>
    </source>
</evidence>
<sequence>MKALVAKQFGAQPVLQIEERSTPQIKPGFSLVKMHAATVNPLSNQIRMGGVPAAKAPLVLSNDGSGVIVESEHFKAGTAVAIYGGGALGITEDGLQQQFVLVEDIWIVELPVGTDLDIAAALPINYVSAYQAISRVGQLKKGQTVLISGATGSLGHALIQLVNALGATPIGVVSTSGKIANALDSGAKHVIDLSAQDMVSTVLDLTQGKGVDLAFDTVAGEVLGQLMKCLKTRGAVVSIGFAGGFTSEIDIVDVVVYEKKLLGFDAHLETDEDVEHVFHVLKILLEQGKIKPRIDSVFSLEQHEQAYQHLISRQAQGTILLRLEQSGE</sequence>
<evidence type="ECO:0000256" key="1">
    <source>
        <dbReference type="ARBA" id="ARBA00022857"/>
    </source>
</evidence>
<keyword evidence="6" id="KW-1185">Reference proteome</keyword>
<name>A0AAX2LVW6_VIBFL</name>
<dbReference type="InterPro" id="IPR011032">
    <property type="entry name" value="GroES-like_sf"/>
</dbReference>
<dbReference type="EC" id="1.6.5.5" evidence="5"/>
<dbReference type="SMART" id="SM00829">
    <property type="entry name" value="PKS_ER"/>
    <property type="match status" value="1"/>
</dbReference>
<dbReference type="InterPro" id="IPR013154">
    <property type="entry name" value="ADH-like_N"/>
</dbReference>
<evidence type="ECO:0000313" key="6">
    <source>
        <dbReference type="Proteomes" id="UP000057088"/>
    </source>
</evidence>
<reference evidence="4" key="2">
    <citation type="submission" date="2018-01" db="EMBL/GenBank/DDBJ databases">
        <title>FDA dAtabase for Regulatory Grade micrObial Sequences (FDA-ARGOS): Supporting development and validation of Infectious Disease Dx tests.</title>
        <authorList>
            <person name="Hoffmann M."/>
            <person name="Allard M."/>
            <person name="Evans P."/>
            <person name="Brown E."/>
            <person name="Tallon L."/>
            <person name="Sadzewicz L."/>
            <person name="Sengamalay N."/>
            <person name="Ott S."/>
            <person name="Godinez A."/>
            <person name="Nagaraj S."/>
            <person name="Vyas G."/>
            <person name="Aluvathingal J."/>
            <person name="Nadendla S."/>
            <person name="Geyer C."/>
            <person name="Sichtig H."/>
        </authorList>
    </citation>
    <scope>NUCLEOTIDE SEQUENCE</scope>
    <source>
        <strain evidence="4">ATCC 33809</strain>
    </source>
</reference>
<evidence type="ECO:0000313" key="5">
    <source>
        <dbReference type="EMBL" id="SUQ26378.1"/>
    </source>
</evidence>
<accession>A0AAX2LVW6</accession>
<keyword evidence="1" id="KW-0521">NADP</keyword>
<dbReference type="EMBL" id="UHIP01000002">
    <property type="protein sequence ID" value="SUQ26378.1"/>
    <property type="molecule type" value="Genomic_DNA"/>
</dbReference>
<dbReference type="GO" id="GO:0003960">
    <property type="term" value="F:quinone reductase (NADPH) activity"/>
    <property type="evidence" value="ECO:0007669"/>
    <property type="project" value="UniProtKB-EC"/>
</dbReference>
<proteinExistence type="predicted"/>
<protein>
    <submittedName>
        <fullName evidence="4">Quinone oxidoreductase</fullName>
    </submittedName>
    <submittedName>
        <fullName evidence="5">Zn-dependent alcohol dehydrogenase</fullName>
        <ecNumber evidence="5">1.6.5.5</ecNumber>
    </submittedName>
</protein>
<evidence type="ECO:0000313" key="7">
    <source>
        <dbReference type="Proteomes" id="UP000254626"/>
    </source>
</evidence>
<dbReference type="SUPFAM" id="SSF51735">
    <property type="entry name" value="NAD(P)-binding Rossmann-fold domains"/>
    <property type="match status" value="1"/>
</dbReference>
<dbReference type="Proteomes" id="UP000057088">
    <property type="component" value="Chromosome 1"/>
</dbReference>
<dbReference type="AlphaFoldDB" id="A0AAX2LVW6"/>
<dbReference type="PANTHER" id="PTHR48106">
    <property type="entry name" value="QUINONE OXIDOREDUCTASE PIG3-RELATED"/>
    <property type="match status" value="1"/>
</dbReference>
<reference evidence="6" key="1">
    <citation type="submission" date="2015-12" db="EMBL/GenBank/DDBJ databases">
        <title>FDA dAtabase for Regulatory Grade micrObial Sequences (FDA-ARGOS): Supporting development and validation of Infectious Disease Dx tests.</title>
        <authorList>
            <person name="Hoffmann M."/>
            <person name="Allard M."/>
            <person name="Evans P."/>
            <person name="Brown E."/>
            <person name="Tallon L.J."/>
            <person name="Sadzewicz L."/>
            <person name="Sengamalay N."/>
            <person name="Ott S."/>
            <person name="Godinez A."/>
            <person name="Nagaraj S."/>
            <person name="Vyas G."/>
            <person name="Aluvathingal J."/>
            <person name="Nadendla S."/>
            <person name="Geyer C."/>
            <person name="Sichtig H."/>
        </authorList>
    </citation>
    <scope>NUCLEOTIDE SEQUENCE [LARGE SCALE GENOMIC DNA]</scope>
    <source>
        <strain evidence="6">ATCC 33809</strain>
    </source>
</reference>
<dbReference type="InterPro" id="IPR013149">
    <property type="entry name" value="ADH-like_C"/>
</dbReference>
<dbReference type="RefSeq" id="WP_061055901.1">
    <property type="nucleotide sequence ID" value="NZ_CABLBX010000017.1"/>
</dbReference>
<dbReference type="Pfam" id="PF08240">
    <property type="entry name" value="ADH_N"/>
    <property type="match status" value="1"/>
</dbReference>
<dbReference type="GeneID" id="29384090"/>
<dbReference type="InterPro" id="IPR036291">
    <property type="entry name" value="NAD(P)-bd_dom_sf"/>
</dbReference>
<dbReference type="Gene3D" id="3.40.50.720">
    <property type="entry name" value="NAD(P)-binding Rossmann-like Domain"/>
    <property type="match status" value="1"/>
</dbReference>
<dbReference type="Gene3D" id="3.90.180.10">
    <property type="entry name" value="Medium-chain alcohol dehydrogenases, catalytic domain"/>
    <property type="match status" value="1"/>
</dbReference>
<organism evidence="5 7">
    <name type="scientific">Vibrio fluvialis</name>
    <dbReference type="NCBI Taxonomy" id="676"/>
    <lineage>
        <taxon>Bacteria</taxon>
        <taxon>Pseudomonadati</taxon>
        <taxon>Pseudomonadota</taxon>
        <taxon>Gammaproteobacteria</taxon>
        <taxon>Vibrionales</taxon>
        <taxon>Vibrionaceae</taxon>
        <taxon>Vibrio</taxon>
    </lineage>
</organism>
<dbReference type="Pfam" id="PF00107">
    <property type="entry name" value="ADH_zinc_N"/>
    <property type="match status" value="1"/>
</dbReference>
<dbReference type="GO" id="GO:0070402">
    <property type="term" value="F:NADPH binding"/>
    <property type="evidence" value="ECO:0007669"/>
    <property type="project" value="TreeGrafter"/>
</dbReference>